<evidence type="ECO:0000259" key="7">
    <source>
        <dbReference type="PROSITE" id="PS50011"/>
    </source>
</evidence>
<evidence type="ECO:0000256" key="4">
    <source>
        <dbReference type="PROSITE-ProRule" id="PRU10141"/>
    </source>
</evidence>
<dbReference type="SMART" id="SM00220">
    <property type="entry name" value="S_TKc"/>
    <property type="match status" value="3"/>
</dbReference>
<dbReference type="Pfam" id="PF00168">
    <property type="entry name" value="C2"/>
    <property type="match status" value="2"/>
</dbReference>
<feature type="compositionally biased region" description="Polar residues" evidence="5">
    <location>
        <begin position="143"/>
        <end position="154"/>
    </location>
</feature>
<dbReference type="InterPro" id="IPR051681">
    <property type="entry name" value="Ser/Thr_Kinases-Pseudokinases"/>
</dbReference>
<dbReference type="SUPFAM" id="SSF56112">
    <property type="entry name" value="Protein kinase-like (PK-like)"/>
    <property type="match status" value="3"/>
</dbReference>
<sequence length="1167" mass="128355">MELTVKVIGARDLKSPHYFHSIKHAYARIRYATDTKRSETDHFGKHAPSWNLEMHCAEVNSRRYPYVQIELYDEDPIGQKDAAIGYCRLEVPSAPERSQQWRPLLLADKVVGYVCILVDCIAKRQRRHTHDRPGPDIRKTPMRLSNTPDSTSSSEGRHPNCPTPTRSRRASSLSPEFLRHTESLPGSIPRIEPDEVREMGTLGRGAYGTVAKGMYRDRRVAIKTFHLNHTSADGTNESFEKEVAVMSKLQSHYTVALLGISHNAHDQPQIVMEFMAGGSLHEHLKRLSKETAPTLSLVPIALGVAKGLAYLHKHGIIHRDLKPANVLLDASYERVKLGDFGISREDALATMTNGIGTTPWMAPEVIASGKYSVPADIYALGVLLTQLDTLNAPYANEKCNPLLLQAKILDGLRPSLRADCPEWYQQLAVACMQHDPSVRPTAADVVAALEGHMALPASSPMACAALPTLEPADVVIVGIENTSNNGIVSRGIYADQIVAVKRFVAMSPRDIKDSVTRMARLASEYTVKLLGTVGEELVMEYMAGGNLTQFITRQRKRAWPSNDLRNVLDVALALARAVTYLHAHDVAHGNLVPTNVLLDKKCKVKLSDFALDRDDDAASTNGAQASLWRAPEVLRGQDPSLSADIFALGVLFAQLETLEEPYSNVRCSLAERMAQVACGKLRLSLSPSCPTWFRQVVMDCTAYDPKKRPSASDVVQIMQENMAKDLKSLDALRSVVHPYVFIRYGGHTKKSWVHKKGKDSPHWDVEARFLGVDYVRHPNISLEVYDEDPWGRGDMFIGACAVQAPVDTMAFERWLPLWHGGTPTGTILVHCDSRDTLDCSNYVRPSISLSASRRESIFDADVTDSVRKHRSFSTATTTNGGSFDDADNHHFLRAAGSSGSLAASELLEVDTEDLVLTIPLGTGMFGSVAQGVYRGTDVAIKTYHLTASAAFDTALRLYSTLQSKHVVRVLGVGRTRWGQPQLVMELASGGNLHQFIDRCYQAACTSRLAQRVLPVACQLAMSTAYLHGHDVVHGDLRPPNVLLDGDDCVKLSDFGMPPTGGGDGIALYWTAPEVLMHTKSTAAADVYALGVILTEIETLQRPFSDFRGVRLRLLAHVCDGTIRPTMSYLCPSWYKQLATDCMASDPSLRPSAAYVASTLTLHADAFN</sequence>
<evidence type="ECO:0000256" key="2">
    <source>
        <dbReference type="ARBA" id="ARBA00022741"/>
    </source>
</evidence>
<dbReference type="InterPro" id="IPR008271">
    <property type="entry name" value="Ser/Thr_kinase_AS"/>
</dbReference>
<keyword evidence="1" id="KW-0723">Serine/threonine-protein kinase</keyword>
<keyword evidence="2 4" id="KW-0547">Nucleotide-binding</keyword>
<dbReference type="InterPro" id="IPR001245">
    <property type="entry name" value="Ser-Thr/Tyr_kinase_cat_dom"/>
</dbReference>
<reference evidence="8 9" key="1">
    <citation type="journal article" date="2014" name="Genome Biol. Evol.">
        <title>The secreted proteins of Achlya hypogyna and Thraustotheca clavata identify the ancestral oomycete secretome and reveal gene acquisitions by horizontal gene transfer.</title>
        <authorList>
            <person name="Misner I."/>
            <person name="Blouin N."/>
            <person name="Leonard G."/>
            <person name="Richards T.A."/>
            <person name="Lane C.E."/>
        </authorList>
    </citation>
    <scope>NUCLEOTIDE SEQUENCE [LARGE SCALE GENOMIC DNA]</scope>
    <source>
        <strain evidence="8 9">ATCC 48635</strain>
    </source>
</reference>
<dbReference type="PROSITE" id="PS00108">
    <property type="entry name" value="PROTEIN_KINASE_ST"/>
    <property type="match status" value="1"/>
</dbReference>
<name>A0A1V9YF17_ACHHY</name>
<dbReference type="InterPro" id="IPR035892">
    <property type="entry name" value="C2_domain_sf"/>
</dbReference>
<feature type="binding site" evidence="4">
    <location>
        <position position="941"/>
    </location>
    <ligand>
        <name>ATP</name>
        <dbReference type="ChEBI" id="CHEBI:30616"/>
    </ligand>
</feature>
<gene>
    <name evidence="8" type="ORF">ACHHYP_13535</name>
</gene>
<dbReference type="Proteomes" id="UP000243579">
    <property type="component" value="Unassembled WGS sequence"/>
</dbReference>
<dbReference type="STRING" id="1202772.A0A1V9YF17"/>
<dbReference type="OrthoDB" id="65514at2759"/>
<evidence type="ECO:0000256" key="3">
    <source>
        <dbReference type="ARBA" id="ARBA00022840"/>
    </source>
</evidence>
<dbReference type="InterPro" id="IPR000719">
    <property type="entry name" value="Prot_kinase_dom"/>
</dbReference>
<dbReference type="GO" id="GO:0005524">
    <property type="term" value="F:ATP binding"/>
    <property type="evidence" value="ECO:0007669"/>
    <property type="project" value="UniProtKB-UniRule"/>
</dbReference>
<dbReference type="PROSITE" id="PS00107">
    <property type="entry name" value="PROTEIN_KINASE_ATP"/>
    <property type="match status" value="2"/>
</dbReference>
<dbReference type="PANTHER" id="PTHR44329:SF214">
    <property type="entry name" value="PROTEIN KINASE DOMAIN-CONTAINING PROTEIN"/>
    <property type="match status" value="1"/>
</dbReference>
<feature type="domain" description="Protein kinase" evidence="7">
    <location>
        <begin position="474"/>
        <end position="740"/>
    </location>
</feature>
<dbReference type="Gene3D" id="2.60.40.150">
    <property type="entry name" value="C2 domain"/>
    <property type="match status" value="2"/>
</dbReference>
<evidence type="ECO:0000256" key="1">
    <source>
        <dbReference type="ARBA" id="ARBA00022527"/>
    </source>
</evidence>
<dbReference type="Pfam" id="PF00069">
    <property type="entry name" value="Pkinase"/>
    <property type="match status" value="1"/>
</dbReference>
<proteinExistence type="predicted"/>
<dbReference type="CDD" id="cd00030">
    <property type="entry name" value="C2"/>
    <property type="match status" value="2"/>
</dbReference>
<evidence type="ECO:0000313" key="9">
    <source>
        <dbReference type="Proteomes" id="UP000243579"/>
    </source>
</evidence>
<keyword evidence="8" id="KW-0418">Kinase</keyword>
<dbReference type="Gene3D" id="1.10.510.10">
    <property type="entry name" value="Transferase(Phosphotransferase) domain 1"/>
    <property type="match status" value="3"/>
</dbReference>
<dbReference type="SMART" id="SM00239">
    <property type="entry name" value="C2"/>
    <property type="match status" value="2"/>
</dbReference>
<dbReference type="InterPro" id="IPR011009">
    <property type="entry name" value="Kinase-like_dom_sf"/>
</dbReference>
<dbReference type="PROSITE" id="PS50011">
    <property type="entry name" value="PROTEIN_KINASE_DOM"/>
    <property type="match status" value="3"/>
</dbReference>
<feature type="binding site" evidence="4">
    <location>
        <position position="223"/>
    </location>
    <ligand>
        <name>ATP</name>
        <dbReference type="ChEBI" id="CHEBI:30616"/>
    </ligand>
</feature>
<keyword evidence="8" id="KW-0808">Transferase</keyword>
<dbReference type="Pfam" id="PF07714">
    <property type="entry name" value="PK_Tyr_Ser-Thr"/>
    <property type="match status" value="2"/>
</dbReference>
<dbReference type="InterPro" id="IPR000008">
    <property type="entry name" value="C2_dom"/>
</dbReference>
<evidence type="ECO:0000313" key="8">
    <source>
        <dbReference type="EMBL" id="OQR84301.1"/>
    </source>
</evidence>
<keyword evidence="9" id="KW-1185">Reference proteome</keyword>
<accession>A0A1V9YF17</accession>
<feature type="domain" description="Protein kinase" evidence="7">
    <location>
        <begin position="914"/>
        <end position="1161"/>
    </location>
</feature>
<dbReference type="SUPFAM" id="SSF49562">
    <property type="entry name" value="C2 domain (Calcium/lipid-binding domain, CaLB)"/>
    <property type="match status" value="2"/>
</dbReference>
<dbReference type="AlphaFoldDB" id="A0A1V9YF17"/>
<dbReference type="InterPro" id="IPR017441">
    <property type="entry name" value="Protein_kinase_ATP_BS"/>
</dbReference>
<keyword evidence="3 4" id="KW-0067">ATP-binding</keyword>
<feature type="domain" description="C2" evidence="6">
    <location>
        <begin position="1"/>
        <end position="106"/>
    </location>
</feature>
<comment type="caution">
    <text evidence="8">The sequence shown here is derived from an EMBL/GenBank/DDBJ whole genome shotgun (WGS) entry which is preliminary data.</text>
</comment>
<organism evidence="8 9">
    <name type="scientific">Achlya hypogyna</name>
    <name type="common">Oomycete</name>
    <name type="synonym">Protoachlya hypogyna</name>
    <dbReference type="NCBI Taxonomy" id="1202772"/>
    <lineage>
        <taxon>Eukaryota</taxon>
        <taxon>Sar</taxon>
        <taxon>Stramenopiles</taxon>
        <taxon>Oomycota</taxon>
        <taxon>Saprolegniomycetes</taxon>
        <taxon>Saprolegniales</taxon>
        <taxon>Achlyaceae</taxon>
        <taxon>Achlya</taxon>
    </lineage>
</organism>
<evidence type="ECO:0000259" key="6">
    <source>
        <dbReference type="PROSITE" id="PS50004"/>
    </source>
</evidence>
<protein>
    <submittedName>
        <fullName evidence="8">Serine/threonineprotein kinase</fullName>
    </submittedName>
</protein>
<dbReference type="PRINTS" id="PR00109">
    <property type="entry name" value="TYRKINASE"/>
</dbReference>
<dbReference type="PANTHER" id="PTHR44329">
    <property type="entry name" value="SERINE/THREONINE-PROTEIN KINASE TNNI3K-RELATED"/>
    <property type="match status" value="1"/>
</dbReference>
<evidence type="ECO:0000256" key="5">
    <source>
        <dbReference type="SAM" id="MobiDB-lite"/>
    </source>
</evidence>
<dbReference type="GO" id="GO:0004674">
    <property type="term" value="F:protein serine/threonine kinase activity"/>
    <property type="evidence" value="ECO:0007669"/>
    <property type="project" value="UniProtKB-KW"/>
</dbReference>
<feature type="domain" description="C2" evidence="6">
    <location>
        <begin position="697"/>
        <end position="819"/>
    </location>
</feature>
<feature type="domain" description="Protein kinase" evidence="7">
    <location>
        <begin position="196"/>
        <end position="455"/>
    </location>
</feature>
<dbReference type="EMBL" id="JNBR01001915">
    <property type="protein sequence ID" value="OQR84301.1"/>
    <property type="molecule type" value="Genomic_DNA"/>
</dbReference>
<feature type="region of interest" description="Disordered" evidence="5">
    <location>
        <begin position="127"/>
        <end position="174"/>
    </location>
</feature>
<dbReference type="PROSITE" id="PS50004">
    <property type="entry name" value="C2"/>
    <property type="match status" value="2"/>
</dbReference>